<evidence type="ECO:0000256" key="12">
    <source>
        <dbReference type="SAM" id="MobiDB-lite"/>
    </source>
</evidence>
<feature type="binding site" evidence="11">
    <location>
        <begin position="138"/>
        <end position="145"/>
    </location>
    <ligand>
        <name>ATP</name>
        <dbReference type="ChEBI" id="CHEBI:30616"/>
    </ligand>
</feature>
<dbReference type="Gene3D" id="1.10.486.10">
    <property type="entry name" value="PCRA, domain 4"/>
    <property type="match status" value="1"/>
</dbReference>
<proteinExistence type="inferred from homology"/>
<evidence type="ECO:0000313" key="16">
    <source>
        <dbReference type="Proteomes" id="UP000006671"/>
    </source>
</evidence>
<dbReference type="Pfam" id="PF13361">
    <property type="entry name" value="UvrD_C"/>
    <property type="match status" value="2"/>
</dbReference>
<organism evidence="16">
    <name type="scientific">Naegleria gruberi</name>
    <name type="common">Amoeba</name>
    <dbReference type="NCBI Taxonomy" id="5762"/>
    <lineage>
        <taxon>Eukaryota</taxon>
        <taxon>Discoba</taxon>
        <taxon>Heterolobosea</taxon>
        <taxon>Tetramitia</taxon>
        <taxon>Eutetramitia</taxon>
        <taxon>Vahlkampfiidae</taxon>
        <taxon>Naegleria</taxon>
    </lineage>
</organism>
<feature type="domain" description="UvrD-like helicase ATP-binding" evidence="13">
    <location>
        <begin position="117"/>
        <end position="379"/>
    </location>
</feature>
<dbReference type="VEuPathDB" id="AmoebaDB:NAEGRDRAFT_52403"/>
<dbReference type="GO" id="GO:0016787">
    <property type="term" value="F:hydrolase activity"/>
    <property type="evidence" value="ECO:0007669"/>
    <property type="project" value="UniProtKB-UniRule"/>
</dbReference>
<dbReference type="InterPro" id="IPR013986">
    <property type="entry name" value="DExx_box_DNA_helicase_dom_sf"/>
</dbReference>
<keyword evidence="5 11" id="KW-0067">ATP-binding</keyword>
<evidence type="ECO:0000256" key="7">
    <source>
        <dbReference type="ARBA" id="ARBA00023235"/>
    </source>
</evidence>
<evidence type="ECO:0000313" key="15">
    <source>
        <dbReference type="EMBL" id="EFC39543.1"/>
    </source>
</evidence>
<dbReference type="InterPro" id="IPR014017">
    <property type="entry name" value="DNA_helicase_UvrD-like_C"/>
</dbReference>
<dbReference type="FunCoup" id="D2VUP5">
    <property type="interactions" value="196"/>
</dbReference>
<evidence type="ECO:0000256" key="6">
    <source>
        <dbReference type="ARBA" id="ARBA00023125"/>
    </source>
</evidence>
<dbReference type="Pfam" id="PF00580">
    <property type="entry name" value="UvrD-helicase"/>
    <property type="match status" value="1"/>
</dbReference>
<dbReference type="OMA" id="DYPDATT"/>
<evidence type="ECO:0000256" key="4">
    <source>
        <dbReference type="ARBA" id="ARBA00022806"/>
    </source>
</evidence>
<evidence type="ECO:0000256" key="2">
    <source>
        <dbReference type="ARBA" id="ARBA00022741"/>
    </source>
</evidence>
<dbReference type="SUPFAM" id="SSF52540">
    <property type="entry name" value="P-loop containing nucleoside triphosphate hydrolases"/>
    <property type="match status" value="1"/>
</dbReference>
<dbReference type="InterPro" id="IPR027417">
    <property type="entry name" value="P-loop_NTPase"/>
</dbReference>
<dbReference type="GO" id="GO:0000725">
    <property type="term" value="P:recombinational repair"/>
    <property type="evidence" value="ECO:0007669"/>
    <property type="project" value="TreeGrafter"/>
</dbReference>
<dbReference type="GeneID" id="8850918"/>
<name>D2VUP5_NAEGR</name>
<dbReference type="Gene3D" id="1.10.10.160">
    <property type="match status" value="1"/>
</dbReference>
<comment type="similarity">
    <text evidence="1">Belongs to the helicase family. UvrD subfamily.</text>
</comment>
<dbReference type="GO" id="GO:0043138">
    <property type="term" value="F:3'-5' DNA helicase activity"/>
    <property type="evidence" value="ECO:0007669"/>
    <property type="project" value="UniProtKB-EC"/>
</dbReference>
<evidence type="ECO:0000256" key="11">
    <source>
        <dbReference type="PROSITE-ProRule" id="PRU00560"/>
    </source>
</evidence>
<dbReference type="RefSeq" id="XP_002672287.1">
    <property type="nucleotide sequence ID" value="XM_002672241.1"/>
</dbReference>
<keyword evidence="2 11" id="KW-0547">Nucleotide-binding</keyword>
<evidence type="ECO:0000256" key="10">
    <source>
        <dbReference type="ARBA" id="ARBA00048988"/>
    </source>
</evidence>
<dbReference type="STRING" id="5762.D2VUP5"/>
<dbReference type="PANTHER" id="PTHR11070:SF2">
    <property type="entry name" value="ATP-DEPENDENT DNA HELICASE SRS2"/>
    <property type="match status" value="1"/>
</dbReference>
<dbReference type="GO" id="GO:0005524">
    <property type="term" value="F:ATP binding"/>
    <property type="evidence" value="ECO:0007669"/>
    <property type="project" value="UniProtKB-UniRule"/>
</dbReference>
<dbReference type="Proteomes" id="UP000006671">
    <property type="component" value="Unassembled WGS sequence"/>
</dbReference>
<dbReference type="InterPro" id="IPR014016">
    <property type="entry name" value="UvrD-like_ATP-bd"/>
</dbReference>
<comment type="catalytic activity">
    <reaction evidence="8">
        <text>Couples ATP hydrolysis with the unwinding of duplex DNA by translocating in the 3'-5' direction.</text>
        <dbReference type="EC" id="5.6.2.4"/>
    </reaction>
</comment>
<dbReference type="GO" id="GO:0005634">
    <property type="term" value="C:nucleus"/>
    <property type="evidence" value="ECO:0007669"/>
    <property type="project" value="TreeGrafter"/>
</dbReference>
<accession>D2VUP5</accession>
<feature type="domain" description="UvrD-like helicase C-terminal" evidence="14">
    <location>
        <begin position="374"/>
        <end position="628"/>
    </location>
</feature>
<dbReference type="Gene3D" id="3.40.50.300">
    <property type="entry name" value="P-loop containing nucleotide triphosphate hydrolases"/>
    <property type="match status" value="2"/>
</dbReference>
<evidence type="ECO:0000256" key="3">
    <source>
        <dbReference type="ARBA" id="ARBA00022801"/>
    </source>
</evidence>
<dbReference type="PROSITE" id="PS51217">
    <property type="entry name" value="UVRD_HELICASE_CTER"/>
    <property type="match status" value="1"/>
</dbReference>
<dbReference type="PANTHER" id="PTHR11070">
    <property type="entry name" value="UVRD / RECB / PCRA DNA HELICASE FAMILY MEMBER"/>
    <property type="match status" value="1"/>
</dbReference>
<reference evidence="15 16" key="1">
    <citation type="journal article" date="2010" name="Cell">
        <title>The genome of Naegleria gruberi illuminates early eukaryotic versatility.</title>
        <authorList>
            <person name="Fritz-Laylin L.K."/>
            <person name="Prochnik S.E."/>
            <person name="Ginger M.L."/>
            <person name="Dacks J.B."/>
            <person name="Carpenter M.L."/>
            <person name="Field M.C."/>
            <person name="Kuo A."/>
            <person name="Paredez A."/>
            <person name="Chapman J."/>
            <person name="Pham J."/>
            <person name="Shu S."/>
            <person name="Neupane R."/>
            <person name="Cipriano M."/>
            <person name="Mancuso J."/>
            <person name="Tu H."/>
            <person name="Salamov A."/>
            <person name="Lindquist E."/>
            <person name="Shapiro H."/>
            <person name="Lucas S."/>
            <person name="Grigoriev I.V."/>
            <person name="Cande W.Z."/>
            <person name="Fulton C."/>
            <person name="Rokhsar D.S."/>
            <person name="Dawson S.C."/>
        </authorList>
    </citation>
    <scope>NUCLEOTIDE SEQUENCE [LARGE SCALE GENOMIC DNA]</scope>
    <source>
        <strain evidence="15 16">NEG-M</strain>
    </source>
</reference>
<evidence type="ECO:0000256" key="8">
    <source>
        <dbReference type="ARBA" id="ARBA00034617"/>
    </source>
</evidence>
<keyword evidence="6" id="KW-0238">DNA-binding</keyword>
<dbReference type="eggNOG" id="KOG2108">
    <property type="taxonomic scope" value="Eukaryota"/>
</dbReference>
<gene>
    <name evidence="15" type="ORF">NAEGRDRAFT_52403</name>
</gene>
<dbReference type="EMBL" id="GG738899">
    <property type="protein sequence ID" value="EFC39543.1"/>
    <property type="molecule type" value="Genomic_DNA"/>
</dbReference>
<feature type="compositionally biased region" description="Low complexity" evidence="12">
    <location>
        <begin position="1"/>
        <end position="19"/>
    </location>
</feature>
<comment type="catalytic activity">
    <reaction evidence="10">
        <text>ATP + H2O = ADP + phosphate + H(+)</text>
        <dbReference type="Rhea" id="RHEA:13065"/>
        <dbReference type="ChEBI" id="CHEBI:15377"/>
        <dbReference type="ChEBI" id="CHEBI:15378"/>
        <dbReference type="ChEBI" id="CHEBI:30616"/>
        <dbReference type="ChEBI" id="CHEBI:43474"/>
        <dbReference type="ChEBI" id="CHEBI:456216"/>
        <dbReference type="EC" id="5.6.2.4"/>
    </reaction>
</comment>
<dbReference type="EC" id="5.6.2.4" evidence="9"/>
<sequence length="705" mass="80342">MTSGRKSLPSSSKSSGNNSLKRKSKSLSNSTIPDSKKQKTVVEFFKPLKSKENSTSSSPSQEQEQNPDDTQSQIEVSPSSIIETPTSSLPLHPFFQKKKKKATIDCNAIVPVVEVPKFDADQLGVIENDSAKYLVVQAPPGGGKTLVLTFRAKKIIETNPNACLLLVTFSRDATREIQERLQKYGVEKRYDVKTIHAFALSICRKYGAKGKTYISTKESIIKEMKEQLEKKNVTLTETVEKYVDWAQDEYAREVSANEFATSDYKAALTIYEEIAKSMLTLSSLMREACYILTSNHQGSRDFYQQHYSDVLIDEFQDTSTVQYKFMKMIIGEKTRFSVFGDPHQAIYSFLGAQEKIFDKIMEDFPSATILKLRRNYRSMKSIVLASNRFMKTSTENSIETDSQDAITLNNFSTRDGEFQYIANQIQILNNKGVSYNDIAILMRRSTNTSELESILKNKKIPISKNAKDDTRVMLNLMKLICDGVEIKDEKFTKSMKWIIKHFIYFKGIGEKSFEKYLQYLKDQETPSTKVPTKGKAPKKDKLEKFIRFFTVINELAAGLANTTFLKLAETIQKKFNWDDPLIIDGLGLNDELVTSDLIDSLISFNDETYNNSSDGKGIHICTVHRAKGREWKHVFVPEVQDGVMPLIKKSDPIQLKKQQIVHEGEEDRIFYVAITRAKEWLYLTNNSSSNSSTFIERLKPHETKQ</sequence>
<feature type="compositionally biased region" description="Low complexity" evidence="12">
    <location>
        <begin position="53"/>
        <end position="64"/>
    </location>
</feature>
<feature type="region of interest" description="Disordered" evidence="12">
    <location>
        <begin position="1"/>
        <end position="75"/>
    </location>
</feature>
<evidence type="ECO:0000256" key="1">
    <source>
        <dbReference type="ARBA" id="ARBA00009922"/>
    </source>
</evidence>
<evidence type="ECO:0000259" key="13">
    <source>
        <dbReference type="PROSITE" id="PS51198"/>
    </source>
</evidence>
<evidence type="ECO:0000256" key="5">
    <source>
        <dbReference type="ARBA" id="ARBA00022840"/>
    </source>
</evidence>
<dbReference type="InParanoid" id="D2VUP5"/>
<evidence type="ECO:0000259" key="14">
    <source>
        <dbReference type="PROSITE" id="PS51217"/>
    </source>
</evidence>
<dbReference type="AlphaFoldDB" id="D2VUP5"/>
<dbReference type="CDD" id="cd17932">
    <property type="entry name" value="DEXQc_UvrD"/>
    <property type="match status" value="1"/>
</dbReference>
<dbReference type="OrthoDB" id="6729494at2759"/>
<keyword evidence="4 11" id="KW-0347">Helicase</keyword>
<dbReference type="InterPro" id="IPR000212">
    <property type="entry name" value="DNA_helicase_UvrD/REP"/>
</dbReference>
<dbReference type="GO" id="GO:0003677">
    <property type="term" value="F:DNA binding"/>
    <property type="evidence" value="ECO:0007669"/>
    <property type="project" value="UniProtKB-KW"/>
</dbReference>
<dbReference type="PROSITE" id="PS51198">
    <property type="entry name" value="UVRD_HELICASE_ATP_BIND"/>
    <property type="match status" value="1"/>
</dbReference>
<evidence type="ECO:0000256" key="9">
    <source>
        <dbReference type="ARBA" id="ARBA00034808"/>
    </source>
</evidence>
<dbReference type="KEGG" id="ngr:NAEGRDRAFT_52403"/>
<keyword evidence="16" id="KW-1185">Reference proteome</keyword>
<keyword evidence="7" id="KW-0413">Isomerase</keyword>
<protein>
    <recommendedName>
        <fullName evidence="9">DNA 3'-5' helicase</fullName>
        <ecNumber evidence="9">5.6.2.4</ecNumber>
    </recommendedName>
</protein>
<keyword evidence="3 11" id="KW-0378">Hydrolase</keyword>